<evidence type="ECO:0000256" key="7">
    <source>
        <dbReference type="ARBA" id="ARBA00024799"/>
    </source>
</evidence>
<name>A0A5R8QDP6_9FIRM</name>
<keyword evidence="13" id="KW-1185">Reference proteome</keyword>
<dbReference type="InterPro" id="IPR004413">
    <property type="entry name" value="GatB"/>
</dbReference>
<keyword evidence="5 10" id="KW-0067">ATP-binding</keyword>
<evidence type="ECO:0000259" key="11">
    <source>
        <dbReference type="SMART" id="SM00845"/>
    </source>
</evidence>
<dbReference type="GO" id="GO:0005524">
    <property type="term" value="F:ATP binding"/>
    <property type="evidence" value="ECO:0007669"/>
    <property type="project" value="UniProtKB-KW"/>
</dbReference>
<dbReference type="GO" id="GO:0050567">
    <property type="term" value="F:glutaminyl-tRNA synthase (glutamine-hydrolyzing) activity"/>
    <property type="evidence" value="ECO:0007669"/>
    <property type="project" value="UniProtKB-UniRule"/>
</dbReference>
<dbReference type="GO" id="GO:0070681">
    <property type="term" value="P:glutaminyl-tRNAGln biosynthesis via transamidation"/>
    <property type="evidence" value="ECO:0007669"/>
    <property type="project" value="TreeGrafter"/>
</dbReference>
<evidence type="ECO:0000256" key="2">
    <source>
        <dbReference type="ARBA" id="ARBA00011123"/>
    </source>
</evidence>
<dbReference type="Gene3D" id="1.10.150.380">
    <property type="entry name" value="GatB domain, N-terminal subdomain"/>
    <property type="match status" value="1"/>
</dbReference>
<dbReference type="PANTHER" id="PTHR11659:SF0">
    <property type="entry name" value="GLUTAMYL-TRNA(GLN) AMIDOTRANSFERASE SUBUNIT B, MITOCHONDRIAL"/>
    <property type="match status" value="1"/>
</dbReference>
<dbReference type="InterPro" id="IPR006075">
    <property type="entry name" value="Asn/Gln-tRNA_Trfase_suB/E_cat"/>
</dbReference>
<dbReference type="NCBIfam" id="TIGR00133">
    <property type="entry name" value="gatB"/>
    <property type="match status" value="1"/>
</dbReference>
<dbReference type="PANTHER" id="PTHR11659">
    <property type="entry name" value="GLUTAMYL-TRNA GLN AMIDOTRANSFERASE SUBUNIT B MITOCHONDRIAL AND PROKARYOTIC PET112-RELATED"/>
    <property type="match status" value="1"/>
</dbReference>
<dbReference type="InterPro" id="IPR014746">
    <property type="entry name" value="Gln_synth/guanido_kin_cat_dom"/>
</dbReference>
<dbReference type="GO" id="GO:0050566">
    <property type="term" value="F:asparaginyl-tRNA synthase (glutamine-hydrolyzing) activity"/>
    <property type="evidence" value="ECO:0007669"/>
    <property type="project" value="RHEA"/>
</dbReference>
<dbReference type="InterPro" id="IPR023168">
    <property type="entry name" value="GatB_Yqey_C_2"/>
</dbReference>
<keyword evidence="4 10" id="KW-0547">Nucleotide-binding</keyword>
<dbReference type="EC" id="6.3.5.-" evidence="10"/>
<dbReference type="InterPro" id="IPR042114">
    <property type="entry name" value="GatB_C_1"/>
</dbReference>
<dbReference type="NCBIfam" id="NF004012">
    <property type="entry name" value="PRK05477.1-2"/>
    <property type="match status" value="1"/>
</dbReference>
<dbReference type="SMART" id="SM00845">
    <property type="entry name" value="GatB_Yqey"/>
    <property type="match status" value="1"/>
</dbReference>
<dbReference type="Pfam" id="PF02934">
    <property type="entry name" value="GatB_N"/>
    <property type="match status" value="1"/>
</dbReference>
<evidence type="ECO:0000256" key="5">
    <source>
        <dbReference type="ARBA" id="ARBA00022840"/>
    </source>
</evidence>
<dbReference type="InParanoid" id="A0A5R8QDP6"/>
<dbReference type="Proteomes" id="UP000306912">
    <property type="component" value="Unassembled WGS sequence"/>
</dbReference>
<keyword evidence="3 10" id="KW-0436">Ligase</keyword>
<comment type="similarity">
    <text evidence="1 10">Belongs to the GatB/GatE family. GatB subfamily.</text>
</comment>
<dbReference type="Pfam" id="PF02637">
    <property type="entry name" value="GatB_Yqey"/>
    <property type="match status" value="1"/>
</dbReference>
<dbReference type="EMBL" id="VBWP01000003">
    <property type="protein sequence ID" value="TLG75351.1"/>
    <property type="molecule type" value="Genomic_DNA"/>
</dbReference>
<dbReference type="GO" id="GO:0006412">
    <property type="term" value="P:translation"/>
    <property type="evidence" value="ECO:0007669"/>
    <property type="project" value="UniProtKB-UniRule"/>
</dbReference>
<dbReference type="AlphaFoldDB" id="A0A5R8QDP6"/>
<reference evidence="12 13" key="1">
    <citation type="submission" date="2019-05" db="EMBL/GenBank/DDBJ databases">
        <title>Culicoidintestinum kansasii gen. nov., sp. nov. from the gastrointestinal tract of the biting midge, Culicoides sonorensis.</title>
        <authorList>
            <person name="Neupane S."/>
            <person name="Ghosh A."/>
            <person name="Gunther S."/>
            <person name="Martin K."/>
            <person name="Zurek L."/>
        </authorList>
    </citation>
    <scope>NUCLEOTIDE SEQUENCE [LARGE SCALE GENOMIC DNA]</scope>
    <source>
        <strain evidence="12 13">CS-1</strain>
    </source>
</reference>
<dbReference type="SUPFAM" id="SSF55931">
    <property type="entry name" value="Glutamine synthetase/guanido kinase"/>
    <property type="match status" value="1"/>
</dbReference>
<comment type="subunit">
    <text evidence="2 10">Heterotrimer of A, B and C subunits.</text>
</comment>
<evidence type="ECO:0000256" key="9">
    <source>
        <dbReference type="ARBA" id="ARBA00047913"/>
    </source>
</evidence>
<keyword evidence="12" id="KW-0808">Transferase</keyword>
<evidence type="ECO:0000256" key="4">
    <source>
        <dbReference type="ARBA" id="ARBA00022741"/>
    </source>
</evidence>
<dbReference type="InterPro" id="IPR017959">
    <property type="entry name" value="Asn/Gln-tRNA_amidoTrfase_suB/E"/>
</dbReference>
<evidence type="ECO:0000256" key="3">
    <source>
        <dbReference type="ARBA" id="ARBA00022598"/>
    </source>
</evidence>
<dbReference type="RefSeq" id="WP_138190558.1">
    <property type="nucleotide sequence ID" value="NZ_VBWP01000003.1"/>
</dbReference>
<dbReference type="InterPro" id="IPR003789">
    <property type="entry name" value="Asn/Gln_tRNA_amidoTrase-B-like"/>
</dbReference>
<dbReference type="GO" id="GO:0016740">
    <property type="term" value="F:transferase activity"/>
    <property type="evidence" value="ECO:0007669"/>
    <property type="project" value="UniProtKB-KW"/>
</dbReference>
<dbReference type="HAMAP" id="MF_00121">
    <property type="entry name" value="GatB"/>
    <property type="match status" value="1"/>
</dbReference>
<evidence type="ECO:0000313" key="12">
    <source>
        <dbReference type="EMBL" id="TLG75351.1"/>
    </source>
</evidence>
<evidence type="ECO:0000256" key="10">
    <source>
        <dbReference type="HAMAP-Rule" id="MF_00121"/>
    </source>
</evidence>
<dbReference type="FunCoup" id="A0A5R8QDP6">
    <property type="interactions" value="381"/>
</dbReference>
<proteinExistence type="inferred from homology"/>
<comment type="function">
    <text evidence="7 10">Allows the formation of correctly charged Asn-tRNA(Asn) or Gln-tRNA(Gln) through the transamidation of misacylated Asp-tRNA(Asn) or Glu-tRNA(Gln) in organisms which lack either or both of asparaginyl-tRNA or glutaminyl-tRNA synthetases. The reaction takes place in the presence of glutamine and ATP through an activated phospho-Asp-tRNA(Asn) or phospho-Glu-tRNA(Gln).</text>
</comment>
<evidence type="ECO:0000256" key="6">
    <source>
        <dbReference type="ARBA" id="ARBA00022917"/>
    </source>
</evidence>
<dbReference type="InterPro" id="IPR017958">
    <property type="entry name" value="Gln-tRNA_amidoTrfase_suB_CS"/>
</dbReference>
<organism evidence="12 13">
    <name type="scientific">Culicoidibacter larvae</name>
    <dbReference type="NCBI Taxonomy" id="2579976"/>
    <lineage>
        <taxon>Bacteria</taxon>
        <taxon>Bacillati</taxon>
        <taxon>Bacillota</taxon>
        <taxon>Culicoidibacteria</taxon>
        <taxon>Culicoidibacterales</taxon>
        <taxon>Culicoidibacteraceae</taxon>
        <taxon>Culicoidibacter</taxon>
    </lineage>
</organism>
<comment type="catalytic activity">
    <reaction evidence="8 10">
        <text>L-aspartyl-tRNA(Asn) + L-glutamine + ATP + H2O = L-asparaginyl-tRNA(Asn) + L-glutamate + ADP + phosphate + 2 H(+)</text>
        <dbReference type="Rhea" id="RHEA:14513"/>
        <dbReference type="Rhea" id="RHEA-COMP:9674"/>
        <dbReference type="Rhea" id="RHEA-COMP:9677"/>
        <dbReference type="ChEBI" id="CHEBI:15377"/>
        <dbReference type="ChEBI" id="CHEBI:15378"/>
        <dbReference type="ChEBI" id="CHEBI:29985"/>
        <dbReference type="ChEBI" id="CHEBI:30616"/>
        <dbReference type="ChEBI" id="CHEBI:43474"/>
        <dbReference type="ChEBI" id="CHEBI:58359"/>
        <dbReference type="ChEBI" id="CHEBI:78515"/>
        <dbReference type="ChEBI" id="CHEBI:78516"/>
        <dbReference type="ChEBI" id="CHEBI:456216"/>
    </reaction>
</comment>
<dbReference type="Gene3D" id="1.10.10.410">
    <property type="match status" value="1"/>
</dbReference>
<evidence type="ECO:0000256" key="8">
    <source>
        <dbReference type="ARBA" id="ARBA00047380"/>
    </source>
</evidence>
<evidence type="ECO:0000256" key="1">
    <source>
        <dbReference type="ARBA" id="ARBA00005306"/>
    </source>
</evidence>
<dbReference type="NCBIfam" id="NF004014">
    <property type="entry name" value="PRK05477.1-4"/>
    <property type="match status" value="1"/>
</dbReference>
<dbReference type="FunFam" id="1.10.150.380:FF:000001">
    <property type="entry name" value="Aspartyl/glutamyl-tRNA(Asn/Gln) amidotransferase subunit B"/>
    <property type="match status" value="1"/>
</dbReference>
<dbReference type="NCBIfam" id="NF004011">
    <property type="entry name" value="PRK05477.1-1"/>
    <property type="match status" value="1"/>
</dbReference>
<dbReference type="PROSITE" id="PS01234">
    <property type="entry name" value="GATB"/>
    <property type="match status" value="1"/>
</dbReference>
<keyword evidence="6 10" id="KW-0648">Protein biosynthesis</keyword>
<sequence length="475" mass="52739">MNFETVIGIEVHAELKTNKKIYSPSLVTYGAVENSSTNVIDWGYPGVLPTLNRDVIDFALKAALALNCEITQHMSFDRKNYFYPDNPKAFQITQDRTPIGRNGFVEIELDGVVKRIGIERIHIEEDAGKSTHYNGYSLVDYNRQGVPLVEIVTDASMRSPEEAAAYVEALRAILLYTDVSDGRMEAGSMRADANISIRPIGAAAFGVKTEIKNINSISNMQRALELEVERHQKTLMSGGMIVQETRRYDDAARTTVLMRTKETASDYRYFPEPDLNPIYVDEAWIERIKATLPELPRARQQRYNDALGLSNYDSHVITINKATSNFFEATIQLGADPKQAANWLMGEIQGYLNKEQVELEATKLQPQHLADLLSAIGDGSISSKIAKSVFEQVISTGDSVKAAIESLGVAQISDESVLVPIINEVLNNNPQSIEDFKNGKDRAIGFLVGQIMKATKGQANPPLVNKLLLAEIKKR</sequence>
<dbReference type="FunFam" id="1.10.10.410:FF:000001">
    <property type="entry name" value="Aspartyl/glutamyl-tRNA(Asn/Gln) amidotransferase subunit B"/>
    <property type="match status" value="1"/>
</dbReference>
<dbReference type="InterPro" id="IPR018027">
    <property type="entry name" value="Asn/Gln_amidotransferase"/>
</dbReference>
<gene>
    <name evidence="10 12" type="primary">gatB</name>
    <name evidence="12" type="ORF">FEZ08_04700</name>
</gene>
<dbReference type="OrthoDB" id="9804078at2"/>
<comment type="catalytic activity">
    <reaction evidence="9 10">
        <text>L-glutamyl-tRNA(Gln) + L-glutamine + ATP + H2O = L-glutaminyl-tRNA(Gln) + L-glutamate + ADP + phosphate + H(+)</text>
        <dbReference type="Rhea" id="RHEA:17521"/>
        <dbReference type="Rhea" id="RHEA-COMP:9681"/>
        <dbReference type="Rhea" id="RHEA-COMP:9684"/>
        <dbReference type="ChEBI" id="CHEBI:15377"/>
        <dbReference type="ChEBI" id="CHEBI:15378"/>
        <dbReference type="ChEBI" id="CHEBI:29985"/>
        <dbReference type="ChEBI" id="CHEBI:30616"/>
        <dbReference type="ChEBI" id="CHEBI:43474"/>
        <dbReference type="ChEBI" id="CHEBI:58359"/>
        <dbReference type="ChEBI" id="CHEBI:78520"/>
        <dbReference type="ChEBI" id="CHEBI:78521"/>
        <dbReference type="ChEBI" id="CHEBI:456216"/>
    </reaction>
</comment>
<protein>
    <recommendedName>
        <fullName evidence="10">Aspartyl/glutamyl-tRNA(Asn/Gln) amidotransferase subunit B</fullName>
        <shortName evidence="10">Asp/Glu-ADT subunit B</shortName>
        <ecNumber evidence="10">6.3.5.-</ecNumber>
    </recommendedName>
</protein>
<feature type="domain" description="Asn/Gln amidotransferase" evidence="11">
    <location>
        <begin position="325"/>
        <end position="472"/>
    </location>
</feature>
<accession>A0A5R8QDP6</accession>
<comment type="caution">
    <text evidence="12">The sequence shown here is derived from an EMBL/GenBank/DDBJ whole genome shotgun (WGS) entry which is preliminary data.</text>
</comment>
<dbReference type="SUPFAM" id="SSF89095">
    <property type="entry name" value="GatB/YqeY motif"/>
    <property type="match status" value="1"/>
</dbReference>
<evidence type="ECO:0000313" key="13">
    <source>
        <dbReference type="Proteomes" id="UP000306912"/>
    </source>
</evidence>